<name>A0A2T2NMF7_CORCC</name>
<dbReference type="GO" id="GO:0097176">
    <property type="term" value="P:epoxide metabolic process"/>
    <property type="evidence" value="ECO:0007669"/>
    <property type="project" value="TreeGrafter"/>
</dbReference>
<dbReference type="PRINTS" id="PR00412">
    <property type="entry name" value="EPOXHYDRLASE"/>
</dbReference>
<sequence>MAPAVLNVMLLDDSTYPAADRCPFGPARAISGASAKPFKLHISDQELLEWRQLLQLSKIGPLVYENSQEDRRFGITHKWLSDAKDYWLNTFDWRAQESRINSFANYLIDIEPEITVHFVALFSSRKDAVPVILMHGWPGSFIEFIPILTLLRERYPSADDLPYHFVVPSLPGYTLSSGGPLEQNWTLQDSTRVMDKLMRNLGFEKYIAQGGDVGSFLAHQLSAQYPGCVGAHLNLLRPKDLLSDTDGLQPHEVAAIERAKKWQVTGNAYALEHATRPGTIGLVLSSSPLALLTWIGEKFLEWTDEDPSLDTILTNVSLYWFTQGFPRSIYPYRALFGPDALSTERLEKPTGYSYFQWEIMPGIKKHLEKEVNLVHYSYHERGGHFGALERPKELLQDVEEYIKLAWKAGTAKL</sequence>
<dbReference type="InterPro" id="IPR029058">
    <property type="entry name" value="AB_hydrolase_fold"/>
</dbReference>
<dbReference type="EMBL" id="KZ678135">
    <property type="protein sequence ID" value="PSN66614.1"/>
    <property type="molecule type" value="Genomic_DNA"/>
</dbReference>
<feature type="active site" description="Proton acceptor" evidence="3">
    <location>
        <position position="384"/>
    </location>
</feature>
<feature type="active site" description="Proton donor" evidence="3">
    <location>
        <position position="332"/>
    </location>
</feature>
<dbReference type="InterPro" id="IPR010497">
    <property type="entry name" value="Epoxide_hydro_N"/>
</dbReference>
<evidence type="ECO:0000256" key="1">
    <source>
        <dbReference type="ARBA" id="ARBA00010088"/>
    </source>
</evidence>
<dbReference type="STRING" id="1448308.A0A2T2NMF7"/>
<dbReference type="AlphaFoldDB" id="A0A2T2NMF7"/>
<gene>
    <name evidence="5" type="ORF">BS50DRAFT_634117</name>
</gene>
<dbReference type="Pfam" id="PF06441">
    <property type="entry name" value="EHN"/>
    <property type="match status" value="1"/>
</dbReference>
<proteinExistence type="inferred from homology"/>
<keyword evidence="6" id="KW-1185">Reference proteome</keyword>
<reference evidence="5 6" key="1">
    <citation type="journal article" date="2018" name="Front. Microbiol.">
        <title>Genome-Wide Analysis of Corynespora cassiicola Leaf Fall Disease Putative Effectors.</title>
        <authorList>
            <person name="Lopez D."/>
            <person name="Ribeiro S."/>
            <person name="Label P."/>
            <person name="Fumanal B."/>
            <person name="Venisse J.S."/>
            <person name="Kohler A."/>
            <person name="de Oliveira R.R."/>
            <person name="Labutti K."/>
            <person name="Lipzen A."/>
            <person name="Lail K."/>
            <person name="Bauer D."/>
            <person name="Ohm R.A."/>
            <person name="Barry K.W."/>
            <person name="Spatafora J."/>
            <person name="Grigoriev I.V."/>
            <person name="Martin F.M."/>
            <person name="Pujade-Renaud V."/>
        </authorList>
    </citation>
    <scope>NUCLEOTIDE SEQUENCE [LARGE SCALE GENOMIC DNA]</scope>
    <source>
        <strain evidence="5 6">Philippines</strain>
    </source>
</reference>
<dbReference type="OrthoDB" id="7130006at2759"/>
<evidence type="ECO:0000256" key="2">
    <source>
        <dbReference type="ARBA" id="ARBA00022801"/>
    </source>
</evidence>
<protein>
    <submittedName>
        <fullName evidence="5">Epoxide hydrolase-like protein</fullName>
    </submittedName>
</protein>
<dbReference type="GO" id="GO:0004301">
    <property type="term" value="F:epoxide hydrolase activity"/>
    <property type="evidence" value="ECO:0007669"/>
    <property type="project" value="TreeGrafter"/>
</dbReference>
<comment type="similarity">
    <text evidence="1">Belongs to the peptidase S33 family.</text>
</comment>
<dbReference type="SUPFAM" id="SSF53474">
    <property type="entry name" value="alpha/beta-Hydrolases"/>
    <property type="match status" value="1"/>
</dbReference>
<evidence type="ECO:0000259" key="4">
    <source>
        <dbReference type="Pfam" id="PF06441"/>
    </source>
</evidence>
<feature type="active site" description="Nucleophile" evidence="3">
    <location>
        <position position="212"/>
    </location>
</feature>
<dbReference type="InterPro" id="IPR000639">
    <property type="entry name" value="Epox_hydrolase-like"/>
</dbReference>
<keyword evidence="2 5" id="KW-0378">Hydrolase</keyword>
<evidence type="ECO:0000313" key="6">
    <source>
        <dbReference type="Proteomes" id="UP000240883"/>
    </source>
</evidence>
<feature type="domain" description="Epoxide hydrolase N-terminal" evidence="4">
    <location>
        <begin position="36"/>
        <end position="144"/>
    </location>
</feature>
<dbReference type="Gene3D" id="3.40.50.1820">
    <property type="entry name" value="alpha/beta hydrolase"/>
    <property type="match status" value="1"/>
</dbReference>
<dbReference type="PANTHER" id="PTHR21661:SF39">
    <property type="entry name" value="HYDROLASE, PUTATIVE (AFU_ORTHOLOGUE AFUA_3G08960)-RELATED"/>
    <property type="match status" value="1"/>
</dbReference>
<organism evidence="5 6">
    <name type="scientific">Corynespora cassiicola Philippines</name>
    <dbReference type="NCBI Taxonomy" id="1448308"/>
    <lineage>
        <taxon>Eukaryota</taxon>
        <taxon>Fungi</taxon>
        <taxon>Dikarya</taxon>
        <taxon>Ascomycota</taxon>
        <taxon>Pezizomycotina</taxon>
        <taxon>Dothideomycetes</taxon>
        <taxon>Pleosporomycetidae</taxon>
        <taxon>Pleosporales</taxon>
        <taxon>Corynesporascaceae</taxon>
        <taxon>Corynespora</taxon>
    </lineage>
</organism>
<evidence type="ECO:0000313" key="5">
    <source>
        <dbReference type="EMBL" id="PSN66614.1"/>
    </source>
</evidence>
<accession>A0A2T2NMF7</accession>
<evidence type="ECO:0000256" key="3">
    <source>
        <dbReference type="PIRSR" id="PIRSR001112-1"/>
    </source>
</evidence>
<dbReference type="InterPro" id="IPR016292">
    <property type="entry name" value="Epoxide_hydrolase"/>
</dbReference>
<dbReference type="PANTHER" id="PTHR21661">
    <property type="entry name" value="EPOXIDE HYDROLASE 1-RELATED"/>
    <property type="match status" value="1"/>
</dbReference>
<dbReference type="Proteomes" id="UP000240883">
    <property type="component" value="Unassembled WGS sequence"/>
</dbReference>
<dbReference type="PIRSF" id="PIRSF001112">
    <property type="entry name" value="Epoxide_hydrolase"/>
    <property type="match status" value="1"/>
</dbReference>